<dbReference type="EMBL" id="SRLC01000001">
    <property type="protein sequence ID" value="TGE24099.1"/>
    <property type="molecule type" value="Genomic_DNA"/>
</dbReference>
<protein>
    <submittedName>
        <fullName evidence="1">Uncharacterized protein</fullName>
    </submittedName>
</protein>
<evidence type="ECO:0000313" key="1">
    <source>
        <dbReference type="EMBL" id="TGE24099.1"/>
    </source>
</evidence>
<accession>A0A4Z0Q3N4</accession>
<dbReference type="Proteomes" id="UP000297549">
    <property type="component" value="Unassembled WGS sequence"/>
</dbReference>
<proteinExistence type="predicted"/>
<organism evidence="1 2">
    <name type="scientific">Hymenobacter aquaticus</name>
    <dbReference type="NCBI Taxonomy" id="1867101"/>
    <lineage>
        <taxon>Bacteria</taxon>
        <taxon>Pseudomonadati</taxon>
        <taxon>Bacteroidota</taxon>
        <taxon>Cytophagia</taxon>
        <taxon>Cytophagales</taxon>
        <taxon>Hymenobacteraceae</taxon>
        <taxon>Hymenobacter</taxon>
    </lineage>
</organism>
<dbReference type="OrthoDB" id="2622646at2"/>
<dbReference type="AlphaFoldDB" id="A0A4Z0Q3N4"/>
<reference evidence="1 2" key="1">
    <citation type="submission" date="2019-04" db="EMBL/GenBank/DDBJ databases">
        <authorList>
            <person name="Feng G."/>
            <person name="Zhang J."/>
            <person name="Zhu H."/>
        </authorList>
    </citation>
    <scope>NUCLEOTIDE SEQUENCE [LARGE SCALE GENOMIC DNA]</scope>
    <source>
        <strain evidence="1 2">JCM 31653</strain>
    </source>
</reference>
<name>A0A4Z0Q3N4_9BACT</name>
<sequence length="159" mass="17804">MREALELVAEVTRDFSETPLFLGSDLADTIEEAQHNQHAFSLTAEQARQLPAERLTQMLRQVVAAKREQLHALRGSTYPMQFYCWHDEQAGQVRFSLISSAAPLPFGCQVRLVADLSSIVSAFLSASSDDEIPWHEVAAADEMADDSSAYYLDVWKTQL</sequence>
<evidence type="ECO:0000313" key="2">
    <source>
        <dbReference type="Proteomes" id="UP000297549"/>
    </source>
</evidence>
<dbReference type="RefSeq" id="WP_135461339.1">
    <property type="nucleotide sequence ID" value="NZ_SRLC01000001.1"/>
</dbReference>
<comment type="caution">
    <text evidence="1">The sequence shown here is derived from an EMBL/GenBank/DDBJ whole genome shotgun (WGS) entry which is preliminary data.</text>
</comment>
<keyword evidence="2" id="KW-1185">Reference proteome</keyword>
<gene>
    <name evidence="1" type="ORF">E5K00_02475</name>
</gene>